<gene>
    <name evidence="7" type="ORF">NRP21_20040</name>
</gene>
<sequence>MPDSHAAPDPAELIRAVAAGETGALRRLYDAQGSRLFGIALAILRDRDAAADALHDAVLKVAARAAQFDPARGEGAAWLGAIARNVALDLARARGRETLSDDPALGDAAVAPEALDRLAAAQQHGRLRDCLASLEARNRESILLAFVHGLSHAQIAARLELPLGTVKAWIRRGLLRLKGCLA</sequence>
<reference evidence="7 8" key="1">
    <citation type="submission" date="2022-06" db="EMBL/GenBank/DDBJ databases">
        <title>Roseomonas CN29.</title>
        <authorList>
            <person name="Cheng Y."/>
            <person name="He X."/>
        </authorList>
    </citation>
    <scope>NUCLEOTIDE SEQUENCE [LARGE SCALE GENOMIC DNA]</scope>
    <source>
        <strain evidence="7 8">CN29</strain>
    </source>
</reference>
<feature type="domain" description="RNA polymerase sigma-70 region 2" evidence="5">
    <location>
        <begin position="28"/>
        <end position="96"/>
    </location>
</feature>
<dbReference type="PANTHER" id="PTHR43133:SF62">
    <property type="entry name" value="RNA POLYMERASE SIGMA FACTOR SIGZ"/>
    <property type="match status" value="1"/>
</dbReference>
<dbReference type="InterPro" id="IPR007627">
    <property type="entry name" value="RNA_pol_sigma70_r2"/>
</dbReference>
<dbReference type="NCBIfam" id="TIGR02937">
    <property type="entry name" value="sigma70-ECF"/>
    <property type="match status" value="1"/>
</dbReference>
<feature type="domain" description="RNA polymerase sigma factor 70 region 4 type 2" evidence="6">
    <location>
        <begin position="125"/>
        <end position="177"/>
    </location>
</feature>
<dbReference type="InterPro" id="IPR014284">
    <property type="entry name" value="RNA_pol_sigma-70_dom"/>
</dbReference>
<dbReference type="SUPFAM" id="SSF88659">
    <property type="entry name" value="Sigma3 and sigma4 domains of RNA polymerase sigma factors"/>
    <property type="match status" value="1"/>
</dbReference>
<comment type="similarity">
    <text evidence="1">Belongs to the sigma-70 factor family. ECF subfamily.</text>
</comment>
<dbReference type="InterPro" id="IPR013324">
    <property type="entry name" value="RNA_pol_sigma_r3/r4-like"/>
</dbReference>
<name>A0ABT1X8B0_9PROT</name>
<evidence type="ECO:0000256" key="4">
    <source>
        <dbReference type="ARBA" id="ARBA00023163"/>
    </source>
</evidence>
<dbReference type="SUPFAM" id="SSF88946">
    <property type="entry name" value="Sigma2 domain of RNA polymerase sigma factors"/>
    <property type="match status" value="1"/>
</dbReference>
<keyword evidence="8" id="KW-1185">Reference proteome</keyword>
<organism evidence="7 8">
    <name type="scientific">Roseomonas populi</name>
    <dbReference type="NCBI Taxonomy" id="3121582"/>
    <lineage>
        <taxon>Bacteria</taxon>
        <taxon>Pseudomonadati</taxon>
        <taxon>Pseudomonadota</taxon>
        <taxon>Alphaproteobacteria</taxon>
        <taxon>Acetobacterales</taxon>
        <taxon>Roseomonadaceae</taxon>
        <taxon>Roseomonas</taxon>
    </lineage>
</organism>
<dbReference type="PANTHER" id="PTHR43133">
    <property type="entry name" value="RNA POLYMERASE ECF-TYPE SIGMA FACTO"/>
    <property type="match status" value="1"/>
</dbReference>
<dbReference type="CDD" id="cd06171">
    <property type="entry name" value="Sigma70_r4"/>
    <property type="match status" value="1"/>
</dbReference>
<evidence type="ECO:0000256" key="3">
    <source>
        <dbReference type="ARBA" id="ARBA00023082"/>
    </source>
</evidence>
<dbReference type="RefSeq" id="WP_257718006.1">
    <property type="nucleotide sequence ID" value="NZ_JANJOU010000020.1"/>
</dbReference>
<keyword evidence="4" id="KW-0804">Transcription</keyword>
<dbReference type="InterPro" id="IPR013325">
    <property type="entry name" value="RNA_pol_sigma_r2"/>
</dbReference>
<protein>
    <submittedName>
        <fullName evidence="7">Sigma-70 family RNA polymerase sigma factor</fullName>
    </submittedName>
</protein>
<evidence type="ECO:0000259" key="5">
    <source>
        <dbReference type="Pfam" id="PF04542"/>
    </source>
</evidence>
<dbReference type="InterPro" id="IPR039425">
    <property type="entry name" value="RNA_pol_sigma-70-like"/>
</dbReference>
<keyword evidence="3" id="KW-0731">Sigma factor</keyword>
<dbReference type="Proteomes" id="UP001524642">
    <property type="component" value="Unassembled WGS sequence"/>
</dbReference>
<dbReference type="Pfam" id="PF04542">
    <property type="entry name" value="Sigma70_r2"/>
    <property type="match status" value="1"/>
</dbReference>
<dbReference type="EMBL" id="JANJOU010000020">
    <property type="protein sequence ID" value="MCR0984352.1"/>
    <property type="molecule type" value="Genomic_DNA"/>
</dbReference>
<keyword evidence="2" id="KW-0805">Transcription regulation</keyword>
<evidence type="ECO:0000256" key="1">
    <source>
        <dbReference type="ARBA" id="ARBA00010641"/>
    </source>
</evidence>
<dbReference type="Gene3D" id="1.10.1740.10">
    <property type="match status" value="1"/>
</dbReference>
<dbReference type="InterPro" id="IPR013249">
    <property type="entry name" value="RNA_pol_sigma70_r4_t2"/>
</dbReference>
<evidence type="ECO:0000256" key="2">
    <source>
        <dbReference type="ARBA" id="ARBA00023015"/>
    </source>
</evidence>
<evidence type="ECO:0000313" key="7">
    <source>
        <dbReference type="EMBL" id="MCR0984352.1"/>
    </source>
</evidence>
<evidence type="ECO:0000259" key="6">
    <source>
        <dbReference type="Pfam" id="PF08281"/>
    </source>
</evidence>
<dbReference type="Gene3D" id="1.10.10.10">
    <property type="entry name" value="Winged helix-like DNA-binding domain superfamily/Winged helix DNA-binding domain"/>
    <property type="match status" value="1"/>
</dbReference>
<evidence type="ECO:0000313" key="8">
    <source>
        <dbReference type="Proteomes" id="UP001524642"/>
    </source>
</evidence>
<dbReference type="Pfam" id="PF08281">
    <property type="entry name" value="Sigma70_r4_2"/>
    <property type="match status" value="1"/>
</dbReference>
<proteinExistence type="inferred from homology"/>
<accession>A0ABT1X8B0</accession>
<comment type="caution">
    <text evidence="7">The sequence shown here is derived from an EMBL/GenBank/DDBJ whole genome shotgun (WGS) entry which is preliminary data.</text>
</comment>
<dbReference type="InterPro" id="IPR036388">
    <property type="entry name" value="WH-like_DNA-bd_sf"/>
</dbReference>